<name>A0A2P7AJL7_9HYPH</name>
<reference evidence="3" key="1">
    <citation type="submission" date="2017-11" db="EMBL/GenBank/DDBJ databases">
        <authorList>
            <person name="Kuznetsova I."/>
            <person name="Sazanova A."/>
            <person name="Chirak E."/>
            <person name="Safronova V."/>
            <person name="Willems A."/>
        </authorList>
    </citation>
    <scope>NUCLEOTIDE SEQUENCE [LARGE SCALE GENOMIC DNA]</scope>
    <source>
        <strain evidence="3">STM 196</strain>
    </source>
</reference>
<gene>
    <name evidence="2" type="ORF">CU102_28395</name>
</gene>
<evidence type="ECO:0000256" key="1">
    <source>
        <dbReference type="SAM" id="MobiDB-lite"/>
    </source>
</evidence>
<proteinExistence type="predicted"/>
<dbReference type="Proteomes" id="UP000241444">
    <property type="component" value="Unassembled WGS sequence"/>
</dbReference>
<dbReference type="EMBL" id="PGGO01000087">
    <property type="protein sequence ID" value="PSH54408.1"/>
    <property type="molecule type" value="Genomic_DNA"/>
</dbReference>
<comment type="caution">
    <text evidence="2">The sequence shown here is derived from an EMBL/GenBank/DDBJ whole genome shotgun (WGS) entry which is preliminary data.</text>
</comment>
<sequence length="87" mass="9799">MSEKQPISTAPKDGSKVQVFWTDEDGQENESIGQYRSLDRLRATGGQWDETDAGWWIFTDANTQKKVSPHSWQPAAKAGNEDAEEEE</sequence>
<organism evidence="2 3">
    <name type="scientific">Phyllobacterium brassicacearum</name>
    <dbReference type="NCBI Taxonomy" id="314235"/>
    <lineage>
        <taxon>Bacteria</taxon>
        <taxon>Pseudomonadati</taxon>
        <taxon>Pseudomonadota</taxon>
        <taxon>Alphaproteobacteria</taxon>
        <taxon>Hyphomicrobiales</taxon>
        <taxon>Phyllobacteriaceae</taxon>
        <taxon>Phyllobacterium</taxon>
    </lineage>
</organism>
<accession>A0A2P7AJL7</accession>
<evidence type="ECO:0000313" key="3">
    <source>
        <dbReference type="Proteomes" id="UP000241444"/>
    </source>
</evidence>
<dbReference type="OrthoDB" id="8451580at2"/>
<feature type="region of interest" description="Disordered" evidence="1">
    <location>
        <begin position="63"/>
        <end position="87"/>
    </location>
</feature>
<evidence type="ECO:0000313" key="2">
    <source>
        <dbReference type="EMBL" id="PSH54408.1"/>
    </source>
</evidence>
<dbReference type="RefSeq" id="WP_106714362.1">
    <property type="nucleotide sequence ID" value="NZ_PGGO01000087.1"/>
</dbReference>
<protein>
    <submittedName>
        <fullName evidence="2">Uncharacterized protein</fullName>
    </submittedName>
</protein>
<dbReference type="AlphaFoldDB" id="A0A2P7AJL7"/>
<keyword evidence="3" id="KW-1185">Reference proteome</keyword>